<keyword evidence="2" id="KW-1185">Reference proteome</keyword>
<dbReference type="PANTHER" id="PTHR34613:SF1">
    <property type="entry name" value="SLL6017 PROTEIN"/>
    <property type="match status" value="1"/>
</dbReference>
<proteinExistence type="predicted"/>
<evidence type="ECO:0000313" key="2">
    <source>
        <dbReference type="Proteomes" id="UP000199202"/>
    </source>
</evidence>
<gene>
    <name evidence="1" type="ORF">SAMN05421869_14142</name>
</gene>
<name>A0A1G9SF15_9ACTN</name>
<dbReference type="AlphaFoldDB" id="A0A1G9SF15"/>
<accession>A0A1G9SF15</accession>
<dbReference type="STRING" id="633440.SAMN05421869_14142"/>
<reference evidence="1 2" key="1">
    <citation type="submission" date="2016-10" db="EMBL/GenBank/DDBJ databases">
        <authorList>
            <person name="de Groot N.N."/>
        </authorList>
    </citation>
    <scope>NUCLEOTIDE SEQUENCE [LARGE SCALE GENOMIC DNA]</scope>
    <source>
        <strain evidence="1 2">CGMCC 4.6533</strain>
    </source>
</reference>
<dbReference type="Proteomes" id="UP000199202">
    <property type="component" value="Unassembled WGS sequence"/>
</dbReference>
<protein>
    <submittedName>
        <fullName evidence="1">Uncharacterized protein</fullName>
    </submittedName>
</protein>
<sequence length="280" mass="30877">MPTQQHEGVTKLPTLDFGHAAQMLRTLLDLRIPDSGEARLASPDMSDAIPAVCRADAALLYGKDKEKFGVITETQRGRDDDKLYSWLEYIANFRAREKCPVCLVVICPNLATARWAEKPITTGHPGLTLTPLVIGPHNTPFITDVNEALSNIGLAVVAAVTKNDDPRVKEVLGTLSEALNKLESGLGARYARYVYVSLTGVAQKEWGRLMAMMTYPYQGEFAESLQAKGEIKLLMMLLESRGIGLSDEVRELITTCEDTATIEAWFQRALTATSEEDLFD</sequence>
<dbReference type="RefSeq" id="WP_143044237.1">
    <property type="nucleotide sequence ID" value="NZ_FNDJ01000041.1"/>
</dbReference>
<organism evidence="1 2">
    <name type="scientific">Nonomuraea jiangxiensis</name>
    <dbReference type="NCBI Taxonomy" id="633440"/>
    <lineage>
        <taxon>Bacteria</taxon>
        <taxon>Bacillati</taxon>
        <taxon>Actinomycetota</taxon>
        <taxon>Actinomycetes</taxon>
        <taxon>Streptosporangiales</taxon>
        <taxon>Streptosporangiaceae</taxon>
        <taxon>Nonomuraea</taxon>
    </lineage>
</organism>
<evidence type="ECO:0000313" key="1">
    <source>
        <dbReference type="EMBL" id="SDM34074.1"/>
    </source>
</evidence>
<dbReference type="EMBL" id="FNDJ01000041">
    <property type="protein sequence ID" value="SDM34074.1"/>
    <property type="molecule type" value="Genomic_DNA"/>
</dbReference>
<dbReference type="OrthoDB" id="3207839at2"/>
<dbReference type="PANTHER" id="PTHR34613">
    <property type="entry name" value="SLL0800 PROTEIN"/>
    <property type="match status" value="1"/>
</dbReference>